<dbReference type="EMBL" id="KV425571">
    <property type="protein sequence ID" value="KZT25612.1"/>
    <property type="molecule type" value="Genomic_DNA"/>
</dbReference>
<gene>
    <name evidence="2" type="ORF">NEOLEDRAFT_1133627</name>
</gene>
<accession>A0A165SSK3</accession>
<evidence type="ECO:0000256" key="1">
    <source>
        <dbReference type="SAM" id="MobiDB-lite"/>
    </source>
</evidence>
<protein>
    <submittedName>
        <fullName evidence="2">Uncharacterized protein</fullName>
    </submittedName>
</protein>
<sequence length="222" mass="24497">MDVVEVKGLGRHKQGRLKDGPAYPLRTSRTHYAEHRRTRSRNSDTPAFSLPSHDSRRCDTSAMRPPVTAEAAACQLLPSPSLLSIYCASVPFDVSCSLSFRRTFTCLGTASYNGTSLAPDEPAESRLYGGWSCETQSRHSTLFNLEWISAIPAMGCHDFWEVDSNPTNVWQLGFCSCGSPNIRSLFSNGVGRCTLFMYSNDSSYCVLLDRRLVSASNSICCV</sequence>
<keyword evidence="3" id="KW-1185">Reference proteome</keyword>
<evidence type="ECO:0000313" key="3">
    <source>
        <dbReference type="Proteomes" id="UP000076761"/>
    </source>
</evidence>
<name>A0A165SSK3_9AGAM</name>
<reference evidence="2 3" key="1">
    <citation type="journal article" date="2016" name="Mol. Biol. Evol.">
        <title>Comparative Genomics of Early-Diverging Mushroom-Forming Fungi Provides Insights into the Origins of Lignocellulose Decay Capabilities.</title>
        <authorList>
            <person name="Nagy L.G."/>
            <person name="Riley R."/>
            <person name="Tritt A."/>
            <person name="Adam C."/>
            <person name="Daum C."/>
            <person name="Floudas D."/>
            <person name="Sun H."/>
            <person name="Yadav J.S."/>
            <person name="Pangilinan J."/>
            <person name="Larsson K.H."/>
            <person name="Matsuura K."/>
            <person name="Barry K."/>
            <person name="Labutti K."/>
            <person name="Kuo R."/>
            <person name="Ohm R.A."/>
            <person name="Bhattacharya S.S."/>
            <person name="Shirouzu T."/>
            <person name="Yoshinaga Y."/>
            <person name="Martin F.M."/>
            <person name="Grigoriev I.V."/>
            <person name="Hibbett D.S."/>
        </authorList>
    </citation>
    <scope>NUCLEOTIDE SEQUENCE [LARGE SCALE GENOMIC DNA]</scope>
    <source>
        <strain evidence="2 3">HHB14362 ss-1</strain>
    </source>
</reference>
<proteinExistence type="predicted"/>
<organism evidence="2 3">
    <name type="scientific">Neolentinus lepideus HHB14362 ss-1</name>
    <dbReference type="NCBI Taxonomy" id="1314782"/>
    <lineage>
        <taxon>Eukaryota</taxon>
        <taxon>Fungi</taxon>
        <taxon>Dikarya</taxon>
        <taxon>Basidiomycota</taxon>
        <taxon>Agaricomycotina</taxon>
        <taxon>Agaricomycetes</taxon>
        <taxon>Gloeophyllales</taxon>
        <taxon>Gloeophyllaceae</taxon>
        <taxon>Neolentinus</taxon>
    </lineage>
</organism>
<evidence type="ECO:0000313" key="2">
    <source>
        <dbReference type="EMBL" id="KZT25612.1"/>
    </source>
</evidence>
<dbReference type="InParanoid" id="A0A165SSK3"/>
<dbReference type="AlphaFoldDB" id="A0A165SSK3"/>
<feature type="region of interest" description="Disordered" evidence="1">
    <location>
        <begin position="1"/>
        <end position="61"/>
    </location>
</feature>
<dbReference type="Proteomes" id="UP000076761">
    <property type="component" value="Unassembled WGS sequence"/>
</dbReference>